<dbReference type="Gene3D" id="1.10.10.60">
    <property type="entry name" value="Homeodomain-like"/>
    <property type="match status" value="1"/>
</dbReference>
<proteinExistence type="predicted"/>
<dbReference type="SMART" id="SM00342">
    <property type="entry name" value="HTH_ARAC"/>
    <property type="match status" value="1"/>
</dbReference>
<dbReference type="GO" id="GO:0003700">
    <property type="term" value="F:DNA-binding transcription factor activity"/>
    <property type="evidence" value="ECO:0007669"/>
    <property type="project" value="InterPro"/>
</dbReference>
<evidence type="ECO:0000313" key="5">
    <source>
        <dbReference type="EMBL" id="ANW95810.1"/>
    </source>
</evidence>
<dbReference type="Pfam" id="PF12833">
    <property type="entry name" value="HTH_18"/>
    <property type="match status" value="1"/>
</dbReference>
<dbReference type="SUPFAM" id="SSF46689">
    <property type="entry name" value="Homeodomain-like"/>
    <property type="match status" value="1"/>
</dbReference>
<dbReference type="Pfam" id="PF20240">
    <property type="entry name" value="DUF6597"/>
    <property type="match status" value="1"/>
</dbReference>
<keyword evidence="1" id="KW-0805">Transcription regulation</keyword>
<dbReference type="PROSITE" id="PS00041">
    <property type="entry name" value="HTH_ARAC_FAMILY_1"/>
    <property type="match status" value="1"/>
</dbReference>
<dbReference type="STRING" id="1790137.AXE80_05730"/>
<keyword evidence="6" id="KW-1185">Reference proteome</keyword>
<dbReference type="AlphaFoldDB" id="A0A1B1Y4X9"/>
<evidence type="ECO:0000256" key="3">
    <source>
        <dbReference type="ARBA" id="ARBA00023163"/>
    </source>
</evidence>
<dbReference type="InterPro" id="IPR050204">
    <property type="entry name" value="AraC_XylS_family_regulators"/>
</dbReference>
<dbReference type="PROSITE" id="PS01124">
    <property type="entry name" value="HTH_ARAC_FAMILY_2"/>
    <property type="match status" value="1"/>
</dbReference>
<keyword evidence="3" id="KW-0804">Transcription</keyword>
<evidence type="ECO:0000256" key="1">
    <source>
        <dbReference type="ARBA" id="ARBA00023015"/>
    </source>
</evidence>
<dbReference type="InterPro" id="IPR018062">
    <property type="entry name" value="HTH_AraC-typ_CS"/>
</dbReference>
<dbReference type="Proteomes" id="UP000092967">
    <property type="component" value="Chromosome"/>
</dbReference>
<dbReference type="PANTHER" id="PTHR46796:SF13">
    <property type="entry name" value="HTH-TYPE TRANSCRIPTIONAL ACTIVATOR RHAS"/>
    <property type="match status" value="1"/>
</dbReference>
<keyword evidence="2" id="KW-0238">DNA-binding</keyword>
<dbReference type="OrthoDB" id="323290at2"/>
<sequence length="245" mass="28156">MMYKEINPSRNLQNQIHSYWKIRGDTSSNHWERIFPDGCPGLIMNLGDNCTTDNGTVKMEHGKTYLVGAMTTFKESYINENTHLIGVCLKPSAFASFFSYCSLSEIKNNTVLFDKNLSFDRDHFFKDNHTNYLNQFFTDRKNNKAAKLCSVIDDIQVSRGLMTIDELSKQNGISIRQLERLFNSFIGLTPKEYANIIRLQKALNLITSQKEHTSLSDIAFECGYYDHSHLTNAIKRHTGYLPSEL</sequence>
<evidence type="ECO:0000313" key="6">
    <source>
        <dbReference type="Proteomes" id="UP000092967"/>
    </source>
</evidence>
<dbReference type="InterPro" id="IPR018060">
    <property type="entry name" value="HTH_AraC"/>
</dbReference>
<dbReference type="PANTHER" id="PTHR46796">
    <property type="entry name" value="HTH-TYPE TRANSCRIPTIONAL ACTIVATOR RHAS-RELATED"/>
    <property type="match status" value="1"/>
</dbReference>
<name>A0A1B1Y4X9_9FLAO</name>
<dbReference type="RefSeq" id="WP_068825300.1">
    <property type="nucleotide sequence ID" value="NZ_CP014224.1"/>
</dbReference>
<protein>
    <submittedName>
        <fullName evidence="5">AraC family transcriptional regulator</fullName>
    </submittedName>
</protein>
<dbReference type="EMBL" id="CP014224">
    <property type="protein sequence ID" value="ANW95810.1"/>
    <property type="molecule type" value="Genomic_DNA"/>
</dbReference>
<dbReference type="InterPro" id="IPR046532">
    <property type="entry name" value="DUF6597"/>
</dbReference>
<feature type="domain" description="HTH araC/xylS-type" evidence="4">
    <location>
        <begin position="146"/>
        <end position="245"/>
    </location>
</feature>
<evidence type="ECO:0000256" key="2">
    <source>
        <dbReference type="ARBA" id="ARBA00023125"/>
    </source>
</evidence>
<organism evidence="5 6">
    <name type="scientific">Wenyingzhuangia fucanilytica</name>
    <dbReference type="NCBI Taxonomy" id="1790137"/>
    <lineage>
        <taxon>Bacteria</taxon>
        <taxon>Pseudomonadati</taxon>
        <taxon>Bacteroidota</taxon>
        <taxon>Flavobacteriia</taxon>
        <taxon>Flavobacteriales</taxon>
        <taxon>Flavobacteriaceae</taxon>
        <taxon>Wenyingzhuangia</taxon>
    </lineage>
</organism>
<dbReference type="InterPro" id="IPR009057">
    <property type="entry name" value="Homeodomain-like_sf"/>
</dbReference>
<gene>
    <name evidence="5" type="ORF">AXE80_05730</name>
</gene>
<reference evidence="5 6" key="1">
    <citation type="submission" date="2016-02" db="EMBL/GenBank/DDBJ databases">
        <authorList>
            <person name="Wen L."/>
            <person name="He K."/>
            <person name="Yang H."/>
        </authorList>
    </citation>
    <scope>NUCLEOTIDE SEQUENCE [LARGE SCALE GENOMIC DNA]</scope>
    <source>
        <strain evidence="5 6">CZ1127</strain>
    </source>
</reference>
<dbReference type="KEGG" id="wfu:AXE80_05730"/>
<accession>A0A1B1Y4X9</accession>
<evidence type="ECO:0000259" key="4">
    <source>
        <dbReference type="PROSITE" id="PS01124"/>
    </source>
</evidence>
<dbReference type="GO" id="GO:0043565">
    <property type="term" value="F:sequence-specific DNA binding"/>
    <property type="evidence" value="ECO:0007669"/>
    <property type="project" value="InterPro"/>
</dbReference>